<dbReference type="Proteomes" id="UP001596022">
    <property type="component" value="Unassembled WGS sequence"/>
</dbReference>
<keyword evidence="2" id="KW-1185">Reference proteome</keyword>
<dbReference type="RefSeq" id="WP_376844705.1">
    <property type="nucleotide sequence ID" value="NZ_JBHSFW010000001.1"/>
</dbReference>
<reference evidence="2" key="1">
    <citation type="journal article" date="2019" name="Int. J. Syst. Evol. Microbiol.">
        <title>The Global Catalogue of Microorganisms (GCM) 10K type strain sequencing project: providing services to taxonomists for standard genome sequencing and annotation.</title>
        <authorList>
            <consortium name="The Broad Institute Genomics Platform"/>
            <consortium name="The Broad Institute Genome Sequencing Center for Infectious Disease"/>
            <person name="Wu L."/>
            <person name="Ma J."/>
        </authorList>
    </citation>
    <scope>NUCLEOTIDE SEQUENCE [LARGE SCALE GENOMIC DNA]</scope>
    <source>
        <strain evidence="2">CGMCC 1.16306</strain>
    </source>
</reference>
<evidence type="ECO:0000313" key="2">
    <source>
        <dbReference type="Proteomes" id="UP001596022"/>
    </source>
</evidence>
<comment type="caution">
    <text evidence="1">The sequence shown here is derived from an EMBL/GenBank/DDBJ whole genome shotgun (WGS) entry which is preliminary data.</text>
</comment>
<name>A0ABV9GKK4_9BACL</name>
<protein>
    <submittedName>
        <fullName evidence="1">YwhD family protein</fullName>
    </submittedName>
</protein>
<dbReference type="InterPro" id="IPR014852">
    <property type="entry name" value="YwhD"/>
</dbReference>
<proteinExistence type="predicted"/>
<organism evidence="1 2">
    <name type="scientific">Camelliibacillus cellulosilyticus</name>
    <dbReference type="NCBI Taxonomy" id="2174486"/>
    <lineage>
        <taxon>Bacteria</taxon>
        <taxon>Bacillati</taxon>
        <taxon>Bacillota</taxon>
        <taxon>Bacilli</taxon>
        <taxon>Bacillales</taxon>
        <taxon>Sporolactobacillaceae</taxon>
        <taxon>Camelliibacillus</taxon>
    </lineage>
</organism>
<sequence length="176" mass="19966">MEKDIFSKKNKGQFNILSGDPTKGDGSFGVGVISLDNVTPAIVDPQKQEVVIDMDAMHGRSQYERRVRFKPSKEGLDDANLYWIVWVVTNVDKNGPYISGIAACEIMVSREERRIRPGYKSMPEHVNNLDKAMKGKIIVEHMDDLSKRLLVDFLKTNHEELWKNTSAEIKDALSTE</sequence>
<accession>A0ABV9GKK4</accession>
<gene>
    <name evidence="1" type="ORF">ACFO4N_02895</name>
</gene>
<dbReference type="Pfam" id="PF08741">
    <property type="entry name" value="YwhD"/>
    <property type="match status" value="1"/>
</dbReference>
<dbReference type="EMBL" id="JBHSFW010000001">
    <property type="protein sequence ID" value="MFC4617673.1"/>
    <property type="molecule type" value="Genomic_DNA"/>
</dbReference>
<evidence type="ECO:0000313" key="1">
    <source>
        <dbReference type="EMBL" id="MFC4617673.1"/>
    </source>
</evidence>